<evidence type="ECO:0000313" key="12">
    <source>
        <dbReference type="Proteomes" id="UP000324831"/>
    </source>
</evidence>
<protein>
    <submittedName>
        <fullName evidence="11">Signal recognition particle receptor FtsY</fullName>
    </submittedName>
</protein>
<evidence type="ECO:0000259" key="10">
    <source>
        <dbReference type="PROSITE" id="PS00300"/>
    </source>
</evidence>
<keyword evidence="4" id="KW-0963">Cytoplasm</keyword>
<dbReference type="Proteomes" id="UP000324831">
    <property type="component" value="Unassembled WGS sequence"/>
</dbReference>
<dbReference type="SMART" id="SM00962">
    <property type="entry name" value="SRP54"/>
    <property type="match status" value="1"/>
</dbReference>
<dbReference type="GO" id="GO:0006614">
    <property type="term" value="P:SRP-dependent cotranslational protein targeting to membrane"/>
    <property type="evidence" value="ECO:0007669"/>
    <property type="project" value="InterPro"/>
</dbReference>
<dbReference type="InterPro" id="IPR003593">
    <property type="entry name" value="AAA+_ATPase"/>
</dbReference>
<keyword evidence="6" id="KW-0378">Hydrolase</keyword>
<comment type="similarity">
    <text evidence="2">Belongs to the GTP-binding SRP family.</text>
</comment>
<dbReference type="AlphaFoldDB" id="A0A478FPG5"/>
<dbReference type="SUPFAM" id="SSF52540">
    <property type="entry name" value="P-loop containing nucleoside triphosphate hydrolases"/>
    <property type="match status" value="1"/>
</dbReference>
<keyword evidence="5" id="KW-0547">Nucleotide-binding</keyword>
<dbReference type="Gene3D" id="3.40.50.300">
    <property type="entry name" value="P-loop containing nucleotide triphosphate hydrolases"/>
    <property type="match status" value="1"/>
</dbReference>
<dbReference type="SUPFAM" id="SSF47364">
    <property type="entry name" value="Domain of the SRP/SRP receptor G-proteins"/>
    <property type="match status" value="1"/>
</dbReference>
<evidence type="ECO:0000256" key="3">
    <source>
        <dbReference type="ARBA" id="ARBA00022475"/>
    </source>
</evidence>
<evidence type="ECO:0000256" key="6">
    <source>
        <dbReference type="ARBA" id="ARBA00022801"/>
    </source>
</evidence>
<organism evidence="11 12">
    <name type="scientific">Candidatus Mycoplasma haematohominis</name>
    <dbReference type="NCBI Taxonomy" id="1494318"/>
    <lineage>
        <taxon>Bacteria</taxon>
        <taxon>Bacillati</taxon>
        <taxon>Mycoplasmatota</taxon>
        <taxon>Mollicutes</taxon>
        <taxon>Mycoplasmataceae</taxon>
        <taxon>Mycoplasma</taxon>
    </lineage>
</organism>
<dbReference type="PANTHER" id="PTHR43134:SF1">
    <property type="entry name" value="SIGNAL RECOGNITION PARTICLE RECEPTOR SUBUNIT ALPHA"/>
    <property type="match status" value="1"/>
</dbReference>
<evidence type="ECO:0000256" key="8">
    <source>
        <dbReference type="ARBA" id="ARBA00023136"/>
    </source>
</evidence>
<dbReference type="SMART" id="SM00382">
    <property type="entry name" value="AAA"/>
    <property type="match status" value="1"/>
</dbReference>
<dbReference type="GO" id="GO:0005047">
    <property type="term" value="F:signal recognition particle binding"/>
    <property type="evidence" value="ECO:0007669"/>
    <property type="project" value="TreeGrafter"/>
</dbReference>
<evidence type="ECO:0000256" key="4">
    <source>
        <dbReference type="ARBA" id="ARBA00022490"/>
    </source>
</evidence>
<evidence type="ECO:0000313" key="11">
    <source>
        <dbReference type="EMBL" id="GCE63233.1"/>
    </source>
</evidence>
<feature type="domain" description="SRP54-type proteins GTP-binding" evidence="10">
    <location>
        <begin position="297"/>
        <end position="310"/>
    </location>
</feature>
<reference evidence="11 12" key="1">
    <citation type="submission" date="2019-01" db="EMBL/GenBank/DDBJ databases">
        <title>Draft genome sequences of Candidatus Mycoplasma haemohominis SWG34-3 identified from a patient with pyrexia, anemia and liver dysfunction.</title>
        <authorList>
            <person name="Sekizuka T."/>
            <person name="Hattori N."/>
            <person name="Katano H."/>
            <person name="Takuma T."/>
            <person name="Ito T."/>
            <person name="Arai N."/>
            <person name="Yanai R."/>
            <person name="Ishii S."/>
            <person name="Miura Y."/>
            <person name="Tokunaga T."/>
            <person name="Watanabe H."/>
            <person name="Nomura N."/>
            <person name="Eguchi J."/>
            <person name="Arai T."/>
            <person name="Hasegawa H."/>
            <person name="Nakamaki T."/>
            <person name="Wakita T."/>
            <person name="Niki Y."/>
            <person name="Kuroda M."/>
        </authorList>
    </citation>
    <scope>NUCLEOTIDE SEQUENCE [LARGE SCALE GENOMIC DNA]</scope>
    <source>
        <strain evidence="11">SWG34-3</strain>
    </source>
</reference>
<sequence length="330" mass="37560">MKWNIFKRNKNLLVKELKRQNKQLSIDSKEEGIFAKSAAFFKQLLRTVKFDDNLKNQIEEILIRLDFGPFVSEKLSKEIAIRLEKESKSNIAVDVLRKIFKEELLKFYGDFEVDLNVEPGRTNLILVVGSNGSGKTTSIAKLAYRFKEQGFKILIVAADTFRAGAVEQLNNWAIKLGVDITLPSRPKEDPSALIYKSLEANKEKKYDLIICDTSGKQHNNQNLLQELNKVYKTIRKFDESYPNETLLIIDSTTGQTSLLQAKSFLDSSYVTGIILSKMDNTTRGGIIFAIKEKFKVPVKLVGTGEELFDLIQFDLSEIVDEWTENMSLGE</sequence>
<keyword evidence="3" id="KW-1003">Cell membrane</keyword>
<dbReference type="GO" id="GO:0005886">
    <property type="term" value="C:plasma membrane"/>
    <property type="evidence" value="ECO:0007669"/>
    <property type="project" value="UniProtKB-SubCell"/>
</dbReference>
<evidence type="ECO:0000256" key="2">
    <source>
        <dbReference type="ARBA" id="ARBA00008531"/>
    </source>
</evidence>
<dbReference type="InterPro" id="IPR042101">
    <property type="entry name" value="SRP54_N_sf"/>
</dbReference>
<dbReference type="NCBIfam" id="TIGR00064">
    <property type="entry name" value="ftsY"/>
    <property type="match status" value="1"/>
</dbReference>
<proteinExistence type="inferred from homology"/>
<gene>
    <name evidence="11" type="primary">ftsY</name>
    <name evidence="11" type="ORF">MHSWG343_02180</name>
</gene>
<dbReference type="PROSITE" id="PS00300">
    <property type="entry name" value="SRP54"/>
    <property type="match status" value="1"/>
</dbReference>
<comment type="caution">
    <text evidence="11">The sequence shown here is derived from an EMBL/GenBank/DDBJ whole genome shotgun (WGS) entry which is preliminary data.</text>
</comment>
<dbReference type="InterPro" id="IPR000897">
    <property type="entry name" value="SRP54_GTPase_dom"/>
</dbReference>
<dbReference type="GO" id="GO:0005525">
    <property type="term" value="F:GTP binding"/>
    <property type="evidence" value="ECO:0007669"/>
    <property type="project" value="UniProtKB-KW"/>
</dbReference>
<name>A0A478FPG5_9MOLU</name>
<evidence type="ECO:0000256" key="9">
    <source>
        <dbReference type="ARBA" id="ARBA00023170"/>
    </source>
</evidence>
<dbReference type="InterPro" id="IPR036225">
    <property type="entry name" value="SRP/SRP_N"/>
</dbReference>
<dbReference type="InterPro" id="IPR027417">
    <property type="entry name" value="P-loop_NTPase"/>
</dbReference>
<comment type="subcellular location">
    <subcellularLocation>
        <location evidence="1">Cell membrane</location>
        <topology evidence="1">Peripheral membrane protein</topology>
        <orientation evidence="1">Cytoplasmic side</orientation>
    </subcellularLocation>
</comment>
<dbReference type="PANTHER" id="PTHR43134">
    <property type="entry name" value="SIGNAL RECOGNITION PARTICLE RECEPTOR SUBUNIT ALPHA"/>
    <property type="match status" value="1"/>
</dbReference>
<keyword evidence="8" id="KW-0472">Membrane</keyword>
<dbReference type="InterPro" id="IPR004390">
    <property type="entry name" value="SR_rcpt_FtsY"/>
</dbReference>
<evidence type="ECO:0000256" key="5">
    <source>
        <dbReference type="ARBA" id="ARBA00022741"/>
    </source>
</evidence>
<dbReference type="EMBL" id="BIMN01000001">
    <property type="protein sequence ID" value="GCE63233.1"/>
    <property type="molecule type" value="Genomic_DNA"/>
</dbReference>
<dbReference type="Gene3D" id="1.20.120.140">
    <property type="entry name" value="Signal recognition particle SRP54, nucleotide-binding domain"/>
    <property type="match status" value="1"/>
</dbReference>
<dbReference type="Pfam" id="PF00448">
    <property type="entry name" value="SRP54"/>
    <property type="match status" value="1"/>
</dbReference>
<evidence type="ECO:0000256" key="1">
    <source>
        <dbReference type="ARBA" id="ARBA00004413"/>
    </source>
</evidence>
<dbReference type="GO" id="GO:0003924">
    <property type="term" value="F:GTPase activity"/>
    <property type="evidence" value="ECO:0007669"/>
    <property type="project" value="TreeGrafter"/>
</dbReference>
<accession>A0A478FPG5</accession>
<keyword evidence="9 11" id="KW-0675">Receptor</keyword>
<keyword evidence="7" id="KW-0342">GTP-binding</keyword>
<evidence type="ECO:0000256" key="7">
    <source>
        <dbReference type="ARBA" id="ARBA00023134"/>
    </source>
</evidence>